<feature type="signal peptide" evidence="5">
    <location>
        <begin position="1"/>
        <end position="23"/>
    </location>
</feature>
<reference evidence="7" key="1">
    <citation type="journal article" date="2021" name="Cell">
        <title>Tracing the genetic footprints of vertebrate landing in non-teleost ray-finned fishes.</title>
        <authorList>
            <person name="Bi X."/>
            <person name="Wang K."/>
            <person name="Yang L."/>
            <person name="Pan H."/>
            <person name="Jiang H."/>
            <person name="Wei Q."/>
            <person name="Fang M."/>
            <person name="Yu H."/>
            <person name="Zhu C."/>
            <person name="Cai Y."/>
            <person name="He Y."/>
            <person name="Gan X."/>
            <person name="Zeng H."/>
            <person name="Yu D."/>
            <person name="Zhu Y."/>
            <person name="Jiang H."/>
            <person name="Qiu Q."/>
            <person name="Yang H."/>
            <person name="Zhang Y.E."/>
            <person name="Wang W."/>
            <person name="Zhu M."/>
            <person name="He S."/>
            <person name="Zhang G."/>
        </authorList>
    </citation>
    <scope>NUCLEOTIDE SEQUENCE</scope>
    <source>
        <strain evidence="7">Pddl_001</strain>
    </source>
</reference>
<evidence type="ECO:0000313" key="8">
    <source>
        <dbReference type="Proteomes" id="UP001166093"/>
    </source>
</evidence>
<keyword evidence="1" id="KW-0433">Leucine-rich repeat</keyword>
<dbReference type="PROSITE" id="PS51450">
    <property type="entry name" value="LRR"/>
    <property type="match status" value="2"/>
</dbReference>
<dbReference type="SMART" id="SM00369">
    <property type="entry name" value="LRR_TYP"/>
    <property type="match status" value="5"/>
</dbReference>
<dbReference type="Gene3D" id="3.80.10.10">
    <property type="entry name" value="Ribonuclease Inhibitor"/>
    <property type="match status" value="1"/>
</dbReference>
<dbReference type="SUPFAM" id="SSF52058">
    <property type="entry name" value="L domain-like"/>
    <property type="match status" value="1"/>
</dbReference>
<feature type="domain" description="LRRCT" evidence="6">
    <location>
        <begin position="241"/>
        <end position="292"/>
    </location>
</feature>
<evidence type="ECO:0000256" key="1">
    <source>
        <dbReference type="ARBA" id="ARBA00022614"/>
    </source>
</evidence>
<feature type="transmembrane region" description="Helical" evidence="4">
    <location>
        <begin position="305"/>
        <end position="325"/>
    </location>
</feature>
<dbReference type="SMART" id="SM00082">
    <property type="entry name" value="LRRCT"/>
    <property type="match status" value="1"/>
</dbReference>
<gene>
    <name evidence="7" type="primary">Tpbg_3</name>
    <name evidence="7" type="ORF">GTO93_0022186</name>
</gene>
<keyword evidence="3" id="KW-0677">Repeat</keyword>
<dbReference type="SMART" id="SM00365">
    <property type="entry name" value="LRR_SD22"/>
    <property type="match status" value="3"/>
</dbReference>
<comment type="caution">
    <text evidence="7">The sequence shown here is derived from an EMBL/GenBank/DDBJ whole genome shotgun (WGS) entry which is preliminary data.</text>
</comment>
<name>A0ABS2YA75_POLSP</name>
<dbReference type="InterPro" id="IPR050541">
    <property type="entry name" value="LRR_TM_domain-containing"/>
</dbReference>
<evidence type="ECO:0000256" key="3">
    <source>
        <dbReference type="ARBA" id="ARBA00022737"/>
    </source>
</evidence>
<feature type="non-terminal residue" evidence="7">
    <location>
        <position position="1"/>
    </location>
</feature>
<dbReference type="InterPro" id="IPR003591">
    <property type="entry name" value="Leu-rich_rpt_typical-subtyp"/>
</dbReference>
<protein>
    <submittedName>
        <fullName evidence="7">TPBG protein</fullName>
    </submittedName>
</protein>
<dbReference type="Pfam" id="PF13855">
    <property type="entry name" value="LRR_8"/>
    <property type="match status" value="2"/>
</dbReference>
<dbReference type="InterPro" id="IPR000483">
    <property type="entry name" value="Cys-rich_flank_reg_C"/>
</dbReference>
<evidence type="ECO:0000259" key="6">
    <source>
        <dbReference type="SMART" id="SM00082"/>
    </source>
</evidence>
<keyword evidence="4" id="KW-1133">Transmembrane helix</keyword>
<organism evidence="7 8">
    <name type="scientific">Polyodon spathula</name>
    <name type="common">North American paddlefish</name>
    <name type="synonym">Squalus spathula</name>
    <dbReference type="NCBI Taxonomy" id="7913"/>
    <lineage>
        <taxon>Eukaryota</taxon>
        <taxon>Metazoa</taxon>
        <taxon>Chordata</taxon>
        <taxon>Craniata</taxon>
        <taxon>Vertebrata</taxon>
        <taxon>Euteleostomi</taxon>
        <taxon>Actinopterygii</taxon>
        <taxon>Chondrostei</taxon>
        <taxon>Acipenseriformes</taxon>
        <taxon>Polyodontidae</taxon>
        <taxon>Polyodon</taxon>
    </lineage>
</organism>
<dbReference type="PANTHER" id="PTHR24369:SF213">
    <property type="entry name" value="INSULIN LIKE GROWTH FACTOR BINDING PROTEIN ACID LABILE SUBUNIT"/>
    <property type="match status" value="1"/>
</dbReference>
<evidence type="ECO:0000313" key="7">
    <source>
        <dbReference type="EMBL" id="MBN3283151.1"/>
    </source>
</evidence>
<sequence length="368" mass="40950">MHTFAVRGVAFVVLFSVFPPGLSDSCPSSCECSEAARTVKCIFKDMAEIPAGIPAYTRNLYLTGNSISRVGPASFRGLDDVTKLSLSHNRITVIESQAFAALHNLRVLDLSNNGLSVIHPDSFNSENNSIRDLNLSRALYNHSAIGDLAAAMCRGGFRNLRKLDLSENEIVYLPNGIFSSLTALRHLDLRNNSLVVIKNSTFSGLDLEALDLRLNAIQTFRADSLRELDRMERVEIQLRDNPFVCNCGIEDFADWLNATAKVVDADRLVCFLPKELYNTSLLAALDLELGCHHSESGEIALQTSYAFLSVVLGFVGVIFLFVLYLNRKGIKKWANEVRDACREIMEGYHYRYEIESDPRLGQLSTSDL</sequence>
<keyword evidence="4" id="KW-0472">Membrane</keyword>
<dbReference type="InterPro" id="IPR001611">
    <property type="entry name" value="Leu-rich_rpt"/>
</dbReference>
<evidence type="ECO:0000256" key="4">
    <source>
        <dbReference type="SAM" id="Phobius"/>
    </source>
</evidence>
<feature type="non-terminal residue" evidence="7">
    <location>
        <position position="368"/>
    </location>
</feature>
<evidence type="ECO:0000256" key="2">
    <source>
        <dbReference type="ARBA" id="ARBA00022729"/>
    </source>
</evidence>
<dbReference type="InterPro" id="IPR032675">
    <property type="entry name" value="LRR_dom_sf"/>
</dbReference>
<dbReference type="PANTHER" id="PTHR24369">
    <property type="entry name" value="ANTIGEN BSP, PUTATIVE-RELATED"/>
    <property type="match status" value="1"/>
</dbReference>
<dbReference type="EMBL" id="JAAWVQ010124128">
    <property type="protein sequence ID" value="MBN3283151.1"/>
    <property type="molecule type" value="Genomic_DNA"/>
</dbReference>
<keyword evidence="8" id="KW-1185">Reference proteome</keyword>
<proteinExistence type="predicted"/>
<dbReference type="Proteomes" id="UP001166093">
    <property type="component" value="Unassembled WGS sequence"/>
</dbReference>
<accession>A0ABS2YA75</accession>
<keyword evidence="2 5" id="KW-0732">Signal</keyword>
<keyword evidence="4" id="KW-0812">Transmembrane</keyword>
<feature type="chain" id="PRO_5045913202" evidence="5">
    <location>
        <begin position="24"/>
        <end position="368"/>
    </location>
</feature>
<evidence type="ECO:0000256" key="5">
    <source>
        <dbReference type="SAM" id="SignalP"/>
    </source>
</evidence>